<evidence type="ECO:0000313" key="9">
    <source>
        <dbReference type="Proteomes" id="UP000324897"/>
    </source>
</evidence>
<keyword evidence="3" id="KW-0238">DNA-binding</keyword>
<dbReference type="AlphaFoldDB" id="A0A5J9UK89"/>
<dbReference type="InterPro" id="IPR003340">
    <property type="entry name" value="B3_DNA-bd"/>
</dbReference>
<name>A0A5J9UK89_9POAL</name>
<evidence type="ECO:0000256" key="3">
    <source>
        <dbReference type="ARBA" id="ARBA00023125"/>
    </source>
</evidence>
<accession>A0A5J9UK89</accession>
<dbReference type="PANTHER" id="PTHR31920">
    <property type="entry name" value="B3 DOMAIN-CONTAINING"/>
    <property type="match status" value="1"/>
</dbReference>
<sequence length="461" mass="50453">MASSKPSAASSGLAPTVPPGAPSRRSRLRLPVRVDEVREDAGLVGVASGHQDAEAANGVGTNPSARLKFNSTAEFGASVSYQRSRVRSRVNEATTHSDLVGNSSSTQDAATVPAVPVTAAPEVNNQPAPKIEEPEMSEVPVADKIVNACKHCTETYAYRQEAPNPEACYWRHVGHSGKSFLQFFKTSFVRRLTLNEMFSKKFAGEIGTDLKVTLPSGVHYKMRARKDGACYILDSGWDLLAREQCLQNGDFGVFTYNSSAEFSLKLFCRDGTEKSCSFVSKKAPGYYPAANESCVGDLVDFVYGKSARPTHFLRERVAKQVGSNATRTSYPSYVCRLTESSVNRGILGFNKEYTTRCLARLPSKMVFVDANGDRPHSGRIFLLPNGTSRVTSGWKKFVAENGLEIDDLCVFTLSKQGTTSVKATSDNGRGCNFWKWEDEYLRYLVEEAGILPQGPLRLDDA</sequence>
<evidence type="ECO:0000256" key="6">
    <source>
        <dbReference type="SAM" id="MobiDB-lite"/>
    </source>
</evidence>
<dbReference type="OrthoDB" id="623918at2759"/>
<feature type="compositionally biased region" description="Polar residues" evidence="6">
    <location>
        <begin position="1"/>
        <end position="10"/>
    </location>
</feature>
<evidence type="ECO:0000256" key="5">
    <source>
        <dbReference type="ARBA" id="ARBA00023242"/>
    </source>
</evidence>
<protein>
    <recommendedName>
        <fullName evidence="7">TF-B3 domain-containing protein</fullName>
    </recommendedName>
</protein>
<dbReference type="InterPro" id="IPR015300">
    <property type="entry name" value="DNA-bd_pseudobarrel_sf"/>
</dbReference>
<dbReference type="PROSITE" id="PS50863">
    <property type="entry name" value="B3"/>
    <property type="match status" value="2"/>
</dbReference>
<dbReference type="SUPFAM" id="SSF101936">
    <property type="entry name" value="DNA-binding pseudobarrel domain"/>
    <property type="match status" value="2"/>
</dbReference>
<reference evidence="8 9" key="1">
    <citation type="journal article" date="2019" name="Sci. Rep.">
        <title>A high-quality genome of Eragrostis curvula grass provides insights into Poaceae evolution and supports new strategies to enhance forage quality.</title>
        <authorList>
            <person name="Carballo J."/>
            <person name="Santos B.A.C.M."/>
            <person name="Zappacosta D."/>
            <person name="Garbus I."/>
            <person name="Selva J.P."/>
            <person name="Gallo C.A."/>
            <person name="Diaz A."/>
            <person name="Albertini E."/>
            <person name="Caccamo M."/>
            <person name="Echenique V."/>
        </authorList>
    </citation>
    <scope>NUCLEOTIDE SEQUENCE [LARGE SCALE GENOMIC DNA]</scope>
    <source>
        <strain evidence="9">cv. Victoria</strain>
        <tissue evidence="8">Leaf</tissue>
    </source>
</reference>
<dbReference type="GO" id="GO:0003677">
    <property type="term" value="F:DNA binding"/>
    <property type="evidence" value="ECO:0007669"/>
    <property type="project" value="UniProtKB-KW"/>
</dbReference>
<evidence type="ECO:0000259" key="7">
    <source>
        <dbReference type="PROSITE" id="PS50863"/>
    </source>
</evidence>
<feature type="non-terminal residue" evidence="8">
    <location>
        <position position="1"/>
    </location>
</feature>
<keyword evidence="5" id="KW-0539">Nucleus</keyword>
<dbReference type="PANTHER" id="PTHR31920:SF122">
    <property type="entry name" value="B3 DOMAIN-CONTAINING PROTEIN REM23"/>
    <property type="match status" value="1"/>
</dbReference>
<keyword evidence="9" id="KW-1185">Reference proteome</keyword>
<dbReference type="GO" id="GO:0005634">
    <property type="term" value="C:nucleus"/>
    <property type="evidence" value="ECO:0007669"/>
    <property type="project" value="UniProtKB-SubCell"/>
</dbReference>
<gene>
    <name evidence="8" type="ORF">EJB05_26066</name>
</gene>
<dbReference type="InterPro" id="IPR050655">
    <property type="entry name" value="Plant_B3_domain"/>
</dbReference>
<comment type="caution">
    <text evidence="8">The sequence shown here is derived from an EMBL/GenBank/DDBJ whole genome shotgun (WGS) entry which is preliminary data.</text>
</comment>
<evidence type="ECO:0000256" key="2">
    <source>
        <dbReference type="ARBA" id="ARBA00023015"/>
    </source>
</evidence>
<proteinExistence type="predicted"/>
<dbReference type="EMBL" id="RWGY01000013">
    <property type="protein sequence ID" value="TVU23687.1"/>
    <property type="molecule type" value="Genomic_DNA"/>
</dbReference>
<evidence type="ECO:0000256" key="4">
    <source>
        <dbReference type="ARBA" id="ARBA00023163"/>
    </source>
</evidence>
<feature type="domain" description="TF-B3" evidence="7">
    <location>
        <begin position="332"/>
        <end position="427"/>
    </location>
</feature>
<keyword evidence="4" id="KW-0804">Transcription</keyword>
<dbReference type="SMART" id="SM01019">
    <property type="entry name" value="B3"/>
    <property type="match status" value="2"/>
</dbReference>
<evidence type="ECO:0000313" key="8">
    <source>
        <dbReference type="EMBL" id="TVU23687.1"/>
    </source>
</evidence>
<dbReference type="Gramene" id="TVU23687">
    <property type="protein sequence ID" value="TVU23687"/>
    <property type="gene ID" value="EJB05_26066"/>
</dbReference>
<keyword evidence="2" id="KW-0805">Transcription regulation</keyword>
<dbReference type="Pfam" id="PF02362">
    <property type="entry name" value="B3"/>
    <property type="match status" value="1"/>
</dbReference>
<feature type="domain" description="TF-B3" evidence="7">
    <location>
        <begin position="177"/>
        <end position="270"/>
    </location>
</feature>
<dbReference type="Gene3D" id="2.40.330.10">
    <property type="entry name" value="DNA-binding pseudobarrel domain"/>
    <property type="match status" value="2"/>
</dbReference>
<comment type="subcellular location">
    <subcellularLocation>
        <location evidence="1">Nucleus</location>
    </subcellularLocation>
</comment>
<dbReference type="CDD" id="cd10017">
    <property type="entry name" value="B3_DNA"/>
    <property type="match status" value="2"/>
</dbReference>
<organism evidence="8 9">
    <name type="scientific">Eragrostis curvula</name>
    <name type="common">weeping love grass</name>
    <dbReference type="NCBI Taxonomy" id="38414"/>
    <lineage>
        <taxon>Eukaryota</taxon>
        <taxon>Viridiplantae</taxon>
        <taxon>Streptophyta</taxon>
        <taxon>Embryophyta</taxon>
        <taxon>Tracheophyta</taxon>
        <taxon>Spermatophyta</taxon>
        <taxon>Magnoliopsida</taxon>
        <taxon>Liliopsida</taxon>
        <taxon>Poales</taxon>
        <taxon>Poaceae</taxon>
        <taxon>PACMAD clade</taxon>
        <taxon>Chloridoideae</taxon>
        <taxon>Eragrostideae</taxon>
        <taxon>Eragrostidinae</taxon>
        <taxon>Eragrostis</taxon>
    </lineage>
</organism>
<feature type="region of interest" description="Disordered" evidence="6">
    <location>
        <begin position="1"/>
        <end position="30"/>
    </location>
</feature>
<dbReference type="Proteomes" id="UP000324897">
    <property type="component" value="Chromosome 2"/>
</dbReference>
<evidence type="ECO:0000256" key="1">
    <source>
        <dbReference type="ARBA" id="ARBA00004123"/>
    </source>
</evidence>